<proteinExistence type="predicted"/>
<feature type="compositionally biased region" description="Basic and acidic residues" evidence="1">
    <location>
        <begin position="1"/>
        <end position="10"/>
    </location>
</feature>
<organism evidence="2">
    <name type="scientific">Populus alba</name>
    <name type="common">White poplar</name>
    <dbReference type="NCBI Taxonomy" id="43335"/>
    <lineage>
        <taxon>Eukaryota</taxon>
        <taxon>Viridiplantae</taxon>
        <taxon>Streptophyta</taxon>
        <taxon>Embryophyta</taxon>
        <taxon>Tracheophyta</taxon>
        <taxon>Spermatophyta</taxon>
        <taxon>Magnoliopsida</taxon>
        <taxon>eudicotyledons</taxon>
        <taxon>Gunneridae</taxon>
        <taxon>Pentapetalae</taxon>
        <taxon>rosids</taxon>
        <taxon>fabids</taxon>
        <taxon>Malpighiales</taxon>
        <taxon>Salicaceae</taxon>
        <taxon>Saliceae</taxon>
        <taxon>Populus</taxon>
    </lineage>
</organism>
<feature type="region of interest" description="Disordered" evidence="1">
    <location>
        <begin position="1"/>
        <end position="22"/>
    </location>
</feature>
<evidence type="ECO:0000313" key="2">
    <source>
        <dbReference type="EMBL" id="TKR98076.1"/>
    </source>
</evidence>
<sequence length="509" mass="56590">MSKPLAHDGKSQPAAQTSWANKVSVSDSSTRFTLESLSRQPLGHRLVISEDMLLDNVDQWNRCMVGLSMAASMIGRPLSCDESTYNCTRLDYARVCVEVDASLPYVHDFEIESPLTSEPITVKVDYEWKPSRCEKCHIFGHSFPITPPLQMNKGKLPVTNPTPIHNLDILQPQMQPSTSTLPVPPTSTTMVTLSLITSPKPPLPELSIPPLPIEPVALAEPIVAPQPPPSLPPTKNPPLPIPTSTDILHTIVASTNLNPWHISILDATVCQESKMASLRSQSESSNAMETSTAETASMPLSESHDESPNYSPKTVRKKKGGKKHKEARGLQWFCCILVGWNPHKISLTCVNASSQWLTYEITTPSLLVPLRVTFIYGHNTPAARTILWNYLCHESSLNGSTPWLILGDFNTILHAGDRSGGDINWYHHQNDFNNCIRQAELIQVPYTGIKYSWHGQQGEFTIQKKLDWLFGNTCLFSKFPATDSVFMPRLISDHSVMLFHFTAPTSIRP</sequence>
<feature type="compositionally biased region" description="Polar residues" evidence="1">
    <location>
        <begin position="13"/>
        <end position="22"/>
    </location>
</feature>
<name>A0A4U5PNW0_POPAL</name>
<evidence type="ECO:0008006" key="3">
    <source>
        <dbReference type="Google" id="ProtNLM"/>
    </source>
</evidence>
<feature type="compositionally biased region" description="Polar residues" evidence="1">
    <location>
        <begin position="278"/>
        <end position="300"/>
    </location>
</feature>
<dbReference type="Gene3D" id="3.60.10.10">
    <property type="entry name" value="Endonuclease/exonuclease/phosphatase"/>
    <property type="match status" value="1"/>
</dbReference>
<feature type="region of interest" description="Disordered" evidence="1">
    <location>
        <begin position="276"/>
        <end position="323"/>
    </location>
</feature>
<dbReference type="STRING" id="43335.A0A4U5PNW0"/>
<dbReference type="EMBL" id="RCHU01000697">
    <property type="protein sequence ID" value="TKR98076.1"/>
    <property type="molecule type" value="Genomic_DNA"/>
</dbReference>
<dbReference type="PANTHER" id="PTHR33710">
    <property type="entry name" value="BNAC02G09200D PROTEIN"/>
    <property type="match status" value="1"/>
</dbReference>
<comment type="caution">
    <text evidence="2">The sequence shown here is derived from an EMBL/GenBank/DDBJ whole genome shotgun (WGS) entry which is preliminary data.</text>
</comment>
<accession>A0A4U5PNW0</accession>
<dbReference type="AlphaFoldDB" id="A0A4U5PNW0"/>
<gene>
    <name evidence="2" type="ORF">D5086_0000206770</name>
</gene>
<feature type="compositionally biased region" description="Basic residues" evidence="1">
    <location>
        <begin position="314"/>
        <end position="323"/>
    </location>
</feature>
<dbReference type="InterPro" id="IPR036691">
    <property type="entry name" value="Endo/exonu/phosph_ase_sf"/>
</dbReference>
<evidence type="ECO:0000256" key="1">
    <source>
        <dbReference type="SAM" id="MobiDB-lite"/>
    </source>
</evidence>
<dbReference type="PANTHER" id="PTHR33710:SF77">
    <property type="entry name" value="DNASE I-LIKE SUPERFAMILY PROTEIN"/>
    <property type="match status" value="1"/>
</dbReference>
<protein>
    <recommendedName>
        <fullName evidence="3">Endonuclease/exonuclease/phosphatase domain-containing protein</fullName>
    </recommendedName>
</protein>
<reference evidence="2" key="1">
    <citation type="submission" date="2018-10" db="EMBL/GenBank/DDBJ databases">
        <title>Population genomic analysis revealed the cold adaptation of white poplar.</title>
        <authorList>
            <person name="Liu Y.-J."/>
        </authorList>
    </citation>
    <scope>NUCLEOTIDE SEQUENCE [LARGE SCALE GENOMIC DNA]</scope>
    <source>
        <strain evidence="2">PAL-ZL1</strain>
    </source>
</reference>
<dbReference type="SUPFAM" id="SSF56219">
    <property type="entry name" value="DNase I-like"/>
    <property type="match status" value="1"/>
</dbReference>